<dbReference type="InParanoid" id="A0A4R5CWD6"/>
<proteinExistence type="predicted"/>
<evidence type="ECO:0000313" key="3">
    <source>
        <dbReference type="Proteomes" id="UP000294739"/>
    </source>
</evidence>
<dbReference type="Proteomes" id="UP000294739">
    <property type="component" value="Unassembled WGS sequence"/>
</dbReference>
<dbReference type="EMBL" id="SMKZ01000034">
    <property type="protein sequence ID" value="TDE02854.1"/>
    <property type="molecule type" value="Genomic_DNA"/>
</dbReference>
<name>A0A4R5CWD6_9ACTN</name>
<organism evidence="2 3">
    <name type="scientific">Jiangella asiatica</name>
    <dbReference type="NCBI Taxonomy" id="2530372"/>
    <lineage>
        <taxon>Bacteria</taxon>
        <taxon>Bacillati</taxon>
        <taxon>Actinomycetota</taxon>
        <taxon>Actinomycetes</taxon>
        <taxon>Jiangellales</taxon>
        <taxon>Jiangellaceae</taxon>
        <taxon>Jiangella</taxon>
    </lineage>
</organism>
<feature type="region of interest" description="Disordered" evidence="1">
    <location>
        <begin position="1"/>
        <end position="25"/>
    </location>
</feature>
<comment type="caution">
    <text evidence="2">The sequence shown here is derived from an EMBL/GenBank/DDBJ whole genome shotgun (WGS) entry which is preliminary data.</text>
</comment>
<evidence type="ECO:0000313" key="2">
    <source>
        <dbReference type="EMBL" id="TDE02854.1"/>
    </source>
</evidence>
<evidence type="ECO:0008006" key="4">
    <source>
        <dbReference type="Google" id="ProtNLM"/>
    </source>
</evidence>
<accession>A0A4R5CWD6</accession>
<reference evidence="2 3" key="1">
    <citation type="submission" date="2019-03" db="EMBL/GenBank/DDBJ databases">
        <title>Draft genome sequences of novel Actinobacteria.</title>
        <authorList>
            <person name="Sahin N."/>
            <person name="Ay H."/>
            <person name="Saygin H."/>
        </authorList>
    </citation>
    <scope>NUCLEOTIDE SEQUENCE [LARGE SCALE GENOMIC DNA]</scope>
    <source>
        <strain evidence="2 3">5K138</strain>
    </source>
</reference>
<evidence type="ECO:0000256" key="1">
    <source>
        <dbReference type="SAM" id="MobiDB-lite"/>
    </source>
</evidence>
<gene>
    <name evidence="2" type="ORF">E1269_21390</name>
</gene>
<dbReference type="OrthoDB" id="3234360at2"/>
<protein>
    <recommendedName>
        <fullName evidence="4">HNH endonuclease</fullName>
    </recommendedName>
</protein>
<sequence length="65" mass="7114">MCTECDDHATPCSRPSTDADHHPLSRRELIAAGLNPDDPKHGRGLCSLCHKRSTAKHQPGGWNAR</sequence>
<keyword evidence="3" id="KW-1185">Reference proteome</keyword>
<dbReference type="AlphaFoldDB" id="A0A4R5CWD6"/>